<dbReference type="InterPro" id="IPR026881">
    <property type="entry name" value="WYL_dom"/>
</dbReference>
<dbReference type="InterPro" id="IPR036388">
    <property type="entry name" value="WH-like_DNA-bd_sf"/>
</dbReference>
<comment type="caution">
    <text evidence="3">The sequence shown here is derived from an EMBL/GenBank/DDBJ whole genome shotgun (WGS) entry which is preliminary data.</text>
</comment>
<dbReference type="InterPro" id="IPR028349">
    <property type="entry name" value="PafC-like"/>
</dbReference>
<proteinExistence type="predicted"/>
<keyword evidence="3" id="KW-0238">DNA-binding</keyword>
<dbReference type="InterPro" id="IPR036390">
    <property type="entry name" value="WH_DNA-bd_sf"/>
</dbReference>
<dbReference type="PROSITE" id="PS52050">
    <property type="entry name" value="WYL"/>
    <property type="match status" value="1"/>
</dbReference>
<dbReference type="Pfam" id="PF13280">
    <property type="entry name" value="WYL"/>
    <property type="match status" value="1"/>
</dbReference>
<evidence type="ECO:0000313" key="4">
    <source>
        <dbReference type="Proteomes" id="UP000295388"/>
    </source>
</evidence>
<gene>
    <name evidence="3" type="ORF">EV643_104378</name>
</gene>
<dbReference type="Proteomes" id="UP000295388">
    <property type="component" value="Unassembled WGS sequence"/>
</dbReference>
<feature type="domain" description="Helix-turn-helix type 11" evidence="1">
    <location>
        <begin position="14"/>
        <end position="66"/>
    </location>
</feature>
<dbReference type="Pfam" id="PF08279">
    <property type="entry name" value="HTH_11"/>
    <property type="match status" value="1"/>
</dbReference>
<evidence type="ECO:0000313" key="3">
    <source>
        <dbReference type="EMBL" id="TDO50878.1"/>
    </source>
</evidence>
<organism evidence="3 4">
    <name type="scientific">Kribbella caucasensis</name>
    <dbReference type="NCBI Taxonomy" id="2512215"/>
    <lineage>
        <taxon>Bacteria</taxon>
        <taxon>Bacillati</taxon>
        <taxon>Actinomycetota</taxon>
        <taxon>Actinomycetes</taxon>
        <taxon>Propionibacteriales</taxon>
        <taxon>Kribbellaceae</taxon>
        <taxon>Kribbella</taxon>
    </lineage>
</organism>
<reference evidence="3 4" key="1">
    <citation type="submission" date="2019-03" db="EMBL/GenBank/DDBJ databases">
        <title>Genomic Encyclopedia of Type Strains, Phase III (KMG-III): the genomes of soil and plant-associated and newly described type strains.</title>
        <authorList>
            <person name="Whitman W."/>
        </authorList>
    </citation>
    <scope>NUCLEOTIDE SEQUENCE [LARGE SCALE GENOMIC DNA]</scope>
    <source>
        <strain evidence="3 4">VKM Ac-2527</strain>
    </source>
</reference>
<evidence type="ECO:0000259" key="1">
    <source>
        <dbReference type="Pfam" id="PF08279"/>
    </source>
</evidence>
<protein>
    <submittedName>
        <fullName evidence="3">Putative DNA-binding transcriptional regulator YafY</fullName>
    </submittedName>
</protein>
<keyword evidence="4" id="KW-1185">Reference proteome</keyword>
<dbReference type="Gene3D" id="1.10.10.10">
    <property type="entry name" value="Winged helix-like DNA-binding domain superfamily/Winged helix DNA-binding domain"/>
    <property type="match status" value="1"/>
</dbReference>
<sequence>MIMEESSPTARALLALELIQNQPGISGERLADRLGVSDRAARRYVGILRETGIPIESTPGRYGGYRIGRGFRLPPLMFSTAEALGLMMAALEGNRRAADAGDPAGSALDKILRVLPAPVAKPAEAIRQMIPARTGAGATNPDPEITAALVQSSAAHQRLRILYGTGEGYPMEVDPWAVSVRHGRWYLLCWSHTKDARRVLRVDRVSRVDTLPDTFEPPAGLDPFRAIEEHLAEGWKYQVEVVVEASVKAVAQWVPRNLGRLEEIDDEHTRLIGSTDEPDWYAQRLTLIEAPFHILSPTELCEAAQALGDRLVRASANPRP</sequence>
<evidence type="ECO:0000259" key="2">
    <source>
        <dbReference type="Pfam" id="PF13280"/>
    </source>
</evidence>
<dbReference type="PIRSF" id="PIRSF016838">
    <property type="entry name" value="PafC"/>
    <property type="match status" value="1"/>
</dbReference>
<dbReference type="InterPro" id="IPR013196">
    <property type="entry name" value="HTH_11"/>
</dbReference>
<dbReference type="EMBL" id="SNWQ01000004">
    <property type="protein sequence ID" value="TDO50878.1"/>
    <property type="molecule type" value="Genomic_DNA"/>
</dbReference>
<accession>A0A4V3CAJ0</accession>
<dbReference type="PANTHER" id="PTHR34580:SF3">
    <property type="entry name" value="PROTEIN PAFB"/>
    <property type="match status" value="1"/>
</dbReference>
<dbReference type="PANTHER" id="PTHR34580">
    <property type="match status" value="1"/>
</dbReference>
<dbReference type="AlphaFoldDB" id="A0A4V3CAJ0"/>
<name>A0A4V3CAJ0_9ACTN</name>
<dbReference type="InterPro" id="IPR051534">
    <property type="entry name" value="CBASS_pafABC_assoc_protein"/>
</dbReference>
<dbReference type="GO" id="GO:0003677">
    <property type="term" value="F:DNA binding"/>
    <property type="evidence" value="ECO:0007669"/>
    <property type="project" value="UniProtKB-KW"/>
</dbReference>
<feature type="domain" description="WYL" evidence="2">
    <location>
        <begin position="145"/>
        <end position="208"/>
    </location>
</feature>
<dbReference type="SUPFAM" id="SSF46785">
    <property type="entry name" value="Winged helix' DNA-binding domain"/>
    <property type="match status" value="1"/>
</dbReference>